<dbReference type="GO" id="GO:0000049">
    <property type="term" value="F:tRNA binding"/>
    <property type="evidence" value="ECO:0007669"/>
    <property type="project" value="UniProtKB-KW"/>
</dbReference>
<dbReference type="PANTHER" id="PTHR43453">
    <property type="entry name" value="RRNA METHYLASE-LIKE"/>
    <property type="match status" value="1"/>
</dbReference>
<dbReference type="InterPro" id="IPR029026">
    <property type="entry name" value="tRNA_m1G_MTases_N"/>
</dbReference>
<evidence type="ECO:0000259" key="7">
    <source>
        <dbReference type="Pfam" id="PF00588"/>
    </source>
</evidence>
<dbReference type="Proteomes" id="UP000184275">
    <property type="component" value="Unassembled WGS sequence"/>
</dbReference>
<protein>
    <submittedName>
        <fullName evidence="8">SpoU rRNA Methylase family protein</fullName>
    </submittedName>
</protein>
<evidence type="ECO:0000256" key="1">
    <source>
        <dbReference type="ARBA" id="ARBA00022555"/>
    </source>
</evidence>
<dbReference type="EMBL" id="FRAW01000034">
    <property type="protein sequence ID" value="SHL08862.1"/>
    <property type="molecule type" value="Genomic_DNA"/>
</dbReference>
<evidence type="ECO:0000256" key="2">
    <source>
        <dbReference type="ARBA" id="ARBA00022603"/>
    </source>
</evidence>
<keyword evidence="3" id="KW-0808">Transferase</keyword>
<organism evidence="8 9">
    <name type="scientific">Fibrobacter intestinalis</name>
    <dbReference type="NCBI Taxonomy" id="28122"/>
    <lineage>
        <taxon>Bacteria</taxon>
        <taxon>Pseudomonadati</taxon>
        <taxon>Fibrobacterota</taxon>
        <taxon>Fibrobacteria</taxon>
        <taxon>Fibrobacterales</taxon>
        <taxon>Fibrobacteraceae</taxon>
        <taxon>Fibrobacter</taxon>
    </lineage>
</organism>
<dbReference type="AlphaFoldDB" id="A0A1M6XS99"/>
<dbReference type="Gene3D" id="3.40.1280.10">
    <property type="match status" value="1"/>
</dbReference>
<evidence type="ECO:0000313" key="9">
    <source>
        <dbReference type="Proteomes" id="UP000184275"/>
    </source>
</evidence>
<keyword evidence="6" id="KW-0694">RNA-binding</keyword>
<dbReference type="RefSeq" id="WP_073305834.1">
    <property type="nucleotide sequence ID" value="NZ_FRAW01000034.1"/>
</dbReference>
<dbReference type="GO" id="GO:0002938">
    <property type="term" value="P:tRNA guanine ribose methylation"/>
    <property type="evidence" value="ECO:0007669"/>
    <property type="project" value="TreeGrafter"/>
</dbReference>
<dbReference type="InterPro" id="IPR001537">
    <property type="entry name" value="SpoU_MeTrfase"/>
</dbReference>
<keyword evidence="4" id="KW-0949">S-adenosyl-L-methionine</keyword>
<dbReference type="PANTHER" id="PTHR43453:SF1">
    <property type="entry name" value="TRNA_RRNA METHYLTRANSFERASE SPOU TYPE DOMAIN-CONTAINING PROTEIN"/>
    <property type="match status" value="1"/>
</dbReference>
<evidence type="ECO:0000313" key="8">
    <source>
        <dbReference type="EMBL" id="SHL08862.1"/>
    </source>
</evidence>
<keyword evidence="1" id="KW-0820">tRNA-binding</keyword>
<accession>A0A1M6XS99</accession>
<evidence type="ECO:0000256" key="3">
    <source>
        <dbReference type="ARBA" id="ARBA00022679"/>
    </source>
</evidence>
<dbReference type="InterPro" id="IPR029028">
    <property type="entry name" value="Alpha/beta_knot_MTases"/>
</dbReference>
<keyword evidence="2 8" id="KW-0489">Methyltransferase</keyword>
<keyword evidence="5" id="KW-0819">tRNA processing</keyword>
<proteinExistence type="predicted"/>
<evidence type="ECO:0000256" key="5">
    <source>
        <dbReference type="ARBA" id="ARBA00022694"/>
    </source>
</evidence>
<evidence type="ECO:0000256" key="6">
    <source>
        <dbReference type="ARBA" id="ARBA00022884"/>
    </source>
</evidence>
<dbReference type="InterPro" id="IPR033671">
    <property type="entry name" value="TrmH"/>
</dbReference>
<dbReference type="Pfam" id="PF00588">
    <property type="entry name" value="SpoU_methylase"/>
    <property type="match status" value="1"/>
</dbReference>
<gene>
    <name evidence="8" type="ORF">SAMN05720469_13415</name>
</gene>
<evidence type="ECO:0000256" key="4">
    <source>
        <dbReference type="ARBA" id="ARBA00022691"/>
    </source>
</evidence>
<dbReference type="SUPFAM" id="SSF75217">
    <property type="entry name" value="alpha/beta knot"/>
    <property type="match status" value="1"/>
</dbReference>
<name>A0A1M6XS99_9BACT</name>
<feature type="domain" description="tRNA/rRNA methyltransferase SpoU type" evidence="7">
    <location>
        <begin position="104"/>
        <end position="243"/>
    </location>
</feature>
<sequence length="251" mass="28213">MYSERKFLNLPPKTRAKRFAELLRILILQLGNDIAQAKKEYGDYAEWAKLPPEKRLDGKNQAELIELYKNFRQECGLGFERDVYLENEPGDRQDSVLPTLPYSVLAHNLRSAFNVGSLFRTADCLGLEAVHLSGYTPDISHAMLKSAARGTEKWVKSQRWDSPLDCIQNFRQQGYAILALETGEDAIPIQNVVWPKKGLILLGNEELGIAPELLKECSLKIEIPMAGRKASLNVASAFAILAYAIRNAYGF</sequence>
<keyword evidence="9" id="KW-1185">Reference proteome</keyword>
<dbReference type="GO" id="GO:0008173">
    <property type="term" value="F:RNA methyltransferase activity"/>
    <property type="evidence" value="ECO:0007669"/>
    <property type="project" value="InterPro"/>
</dbReference>
<reference evidence="9" key="1">
    <citation type="submission" date="2016-11" db="EMBL/GenBank/DDBJ databases">
        <authorList>
            <person name="Varghese N."/>
            <person name="Submissions S."/>
        </authorList>
    </citation>
    <scope>NUCLEOTIDE SEQUENCE [LARGE SCALE GENOMIC DNA]</scope>
    <source>
        <strain evidence="9">UWOS</strain>
    </source>
</reference>